<sequence length="45" mass="5147">MASPTPSPSLSRTNNHFISTHTPLPSLFSCSRFYIMKLCGSYRRR</sequence>
<organism evidence="1 2">
    <name type="scientific">Ceratodon purpureus</name>
    <name type="common">Fire moss</name>
    <name type="synonym">Dicranum purpureum</name>
    <dbReference type="NCBI Taxonomy" id="3225"/>
    <lineage>
        <taxon>Eukaryota</taxon>
        <taxon>Viridiplantae</taxon>
        <taxon>Streptophyta</taxon>
        <taxon>Embryophyta</taxon>
        <taxon>Bryophyta</taxon>
        <taxon>Bryophytina</taxon>
        <taxon>Bryopsida</taxon>
        <taxon>Dicranidae</taxon>
        <taxon>Pseudoditrichales</taxon>
        <taxon>Ditrichaceae</taxon>
        <taxon>Ceratodon</taxon>
    </lineage>
</organism>
<name>A0A8T0H0L9_CERPU</name>
<dbReference type="AlphaFoldDB" id="A0A8T0H0L9"/>
<dbReference type="EMBL" id="CM026429">
    <property type="protein sequence ID" value="KAG0563598.1"/>
    <property type="molecule type" value="Genomic_DNA"/>
</dbReference>
<proteinExistence type="predicted"/>
<protein>
    <submittedName>
        <fullName evidence="1">Uncharacterized protein</fullName>
    </submittedName>
</protein>
<accession>A0A8T0H0L9</accession>
<evidence type="ECO:0000313" key="2">
    <source>
        <dbReference type="Proteomes" id="UP000822688"/>
    </source>
</evidence>
<evidence type="ECO:0000313" key="1">
    <source>
        <dbReference type="EMBL" id="KAG0563598.1"/>
    </source>
</evidence>
<gene>
    <name evidence="1" type="ORF">KC19_8G044000</name>
</gene>
<keyword evidence="2" id="KW-1185">Reference proteome</keyword>
<comment type="caution">
    <text evidence="1">The sequence shown here is derived from an EMBL/GenBank/DDBJ whole genome shotgun (WGS) entry which is preliminary data.</text>
</comment>
<dbReference type="Proteomes" id="UP000822688">
    <property type="component" value="Chromosome 8"/>
</dbReference>
<reference evidence="1" key="1">
    <citation type="submission" date="2020-06" db="EMBL/GenBank/DDBJ databases">
        <title>WGS assembly of Ceratodon purpureus strain R40.</title>
        <authorList>
            <person name="Carey S.B."/>
            <person name="Jenkins J."/>
            <person name="Shu S."/>
            <person name="Lovell J.T."/>
            <person name="Sreedasyam A."/>
            <person name="Maumus F."/>
            <person name="Tiley G.P."/>
            <person name="Fernandez-Pozo N."/>
            <person name="Barry K."/>
            <person name="Chen C."/>
            <person name="Wang M."/>
            <person name="Lipzen A."/>
            <person name="Daum C."/>
            <person name="Saski C.A."/>
            <person name="Payton A.C."/>
            <person name="Mcbreen J.C."/>
            <person name="Conrad R.E."/>
            <person name="Kollar L.M."/>
            <person name="Olsson S."/>
            <person name="Huttunen S."/>
            <person name="Landis J.B."/>
            <person name="Wickett N.J."/>
            <person name="Johnson M.G."/>
            <person name="Rensing S.A."/>
            <person name="Grimwood J."/>
            <person name="Schmutz J."/>
            <person name="Mcdaniel S.F."/>
        </authorList>
    </citation>
    <scope>NUCLEOTIDE SEQUENCE</scope>
    <source>
        <strain evidence="1">R40</strain>
    </source>
</reference>